<evidence type="ECO:0000256" key="2">
    <source>
        <dbReference type="SAM" id="Phobius"/>
    </source>
</evidence>
<dbReference type="EMBL" id="GILB01011897">
    <property type="protein sequence ID" value="NUU92230.1"/>
    <property type="molecule type" value="Transcribed_RNA"/>
</dbReference>
<keyword evidence="2" id="KW-0812">Transmembrane</keyword>
<keyword evidence="2" id="KW-1133">Transmembrane helix</keyword>
<name>A0A6M2F3G9_9ROSI</name>
<feature type="transmembrane region" description="Helical" evidence="2">
    <location>
        <begin position="76"/>
        <end position="96"/>
    </location>
</feature>
<feature type="region of interest" description="Disordered" evidence="1">
    <location>
        <begin position="44"/>
        <end position="66"/>
    </location>
</feature>
<proteinExistence type="predicted"/>
<accession>A0A6M2F3G9</accession>
<sequence>MTQNNPEQCQADFWSCLSNGGVFFHTPLPLAACGFTRRAPQPMKVVETGGSGPSSSSLSPCAGGDLHQQQKRNNQLILVLFFVFQSTFVFCFFRSAPVSLPPLFSVSGDRI</sequence>
<dbReference type="AlphaFoldDB" id="A0A6M2F3G9"/>
<feature type="compositionally biased region" description="Low complexity" evidence="1">
    <location>
        <begin position="53"/>
        <end position="64"/>
    </location>
</feature>
<organism evidence="3">
    <name type="scientific">Populus davidiana</name>
    <dbReference type="NCBI Taxonomy" id="266767"/>
    <lineage>
        <taxon>Eukaryota</taxon>
        <taxon>Viridiplantae</taxon>
        <taxon>Streptophyta</taxon>
        <taxon>Embryophyta</taxon>
        <taxon>Tracheophyta</taxon>
        <taxon>Spermatophyta</taxon>
        <taxon>Magnoliopsida</taxon>
        <taxon>eudicotyledons</taxon>
        <taxon>Gunneridae</taxon>
        <taxon>Pentapetalae</taxon>
        <taxon>rosids</taxon>
        <taxon>fabids</taxon>
        <taxon>Malpighiales</taxon>
        <taxon>Salicaceae</taxon>
        <taxon>Saliceae</taxon>
        <taxon>Populus</taxon>
    </lineage>
</organism>
<evidence type="ECO:0008006" key="4">
    <source>
        <dbReference type="Google" id="ProtNLM"/>
    </source>
</evidence>
<evidence type="ECO:0000313" key="3">
    <source>
        <dbReference type="EMBL" id="NUU92230.1"/>
    </source>
</evidence>
<reference evidence="3" key="1">
    <citation type="submission" date="2020-03" db="EMBL/GenBank/DDBJ databases">
        <authorList>
            <person name="Zhang R."/>
        </authorList>
    </citation>
    <scope>NUCLEOTIDE SEQUENCE</scope>
</reference>
<evidence type="ECO:0000256" key="1">
    <source>
        <dbReference type="SAM" id="MobiDB-lite"/>
    </source>
</evidence>
<keyword evidence="2" id="KW-0472">Membrane</keyword>
<protein>
    <recommendedName>
        <fullName evidence="4">Transmembrane protein</fullName>
    </recommendedName>
</protein>